<dbReference type="InterPro" id="IPR013324">
    <property type="entry name" value="RNA_pol_sigma_r3/r4-like"/>
</dbReference>
<dbReference type="InterPro" id="IPR013249">
    <property type="entry name" value="RNA_pol_sigma70_r4_t2"/>
</dbReference>
<dbReference type="Pfam" id="PF04542">
    <property type="entry name" value="Sigma70_r2"/>
    <property type="match status" value="1"/>
</dbReference>
<dbReference type="SUPFAM" id="SSF88659">
    <property type="entry name" value="Sigma3 and sigma4 domains of RNA polymerase sigma factors"/>
    <property type="match status" value="1"/>
</dbReference>
<dbReference type="CDD" id="cd06171">
    <property type="entry name" value="Sigma70_r4"/>
    <property type="match status" value="1"/>
</dbReference>
<dbReference type="AlphaFoldDB" id="A0A4V6ALL8"/>
<reference evidence="7 8" key="1">
    <citation type="submission" date="2019-04" db="EMBL/GenBank/DDBJ databases">
        <title>Psychroflexus halotolerans sp. nov., isolated from a marine solar saltern.</title>
        <authorList>
            <person name="Feng X."/>
        </authorList>
    </citation>
    <scope>NUCLEOTIDE SEQUENCE [LARGE SCALE GENOMIC DNA]</scope>
    <source>
        <strain evidence="7 8">WDS2C27</strain>
    </source>
</reference>
<dbReference type="PANTHER" id="PTHR43133">
    <property type="entry name" value="RNA POLYMERASE ECF-TYPE SIGMA FACTO"/>
    <property type="match status" value="1"/>
</dbReference>
<dbReference type="InterPro" id="IPR013325">
    <property type="entry name" value="RNA_pol_sigma_r2"/>
</dbReference>
<keyword evidence="4" id="KW-0804">Transcription</keyword>
<feature type="domain" description="RNA polymerase sigma-70 region 2" evidence="5">
    <location>
        <begin position="21"/>
        <end position="83"/>
    </location>
</feature>
<dbReference type="SUPFAM" id="SSF88946">
    <property type="entry name" value="Sigma2 domain of RNA polymerase sigma factors"/>
    <property type="match status" value="1"/>
</dbReference>
<proteinExistence type="inferred from homology"/>
<comment type="similarity">
    <text evidence="1">Belongs to the sigma-70 factor family. ECF subfamily.</text>
</comment>
<evidence type="ECO:0000256" key="2">
    <source>
        <dbReference type="ARBA" id="ARBA00023015"/>
    </source>
</evidence>
<name>A0A4V6ALL8_9FLAO</name>
<dbReference type="Gene3D" id="1.10.10.10">
    <property type="entry name" value="Winged helix-like DNA-binding domain superfamily/Winged helix DNA-binding domain"/>
    <property type="match status" value="1"/>
</dbReference>
<dbReference type="InterPro" id="IPR014284">
    <property type="entry name" value="RNA_pol_sigma-70_dom"/>
</dbReference>
<dbReference type="GO" id="GO:0016987">
    <property type="term" value="F:sigma factor activity"/>
    <property type="evidence" value="ECO:0007669"/>
    <property type="project" value="UniProtKB-KW"/>
</dbReference>
<dbReference type="GO" id="GO:0006352">
    <property type="term" value="P:DNA-templated transcription initiation"/>
    <property type="evidence" value="ECO:0007669"/>
    <property type="project" value="InterPro"/>
</dbReference>
<dbReference type="InterPro" id="IPR036388">
    <property type="entry name" value="WH-like_DNA-bd_sf"/>
</dbReference>
<dbReference type="PANTHER" id="PTHR43133:SF46">
    <property type="entry name" value="RNA POLYMERASE SIGMA-70 FACTOR ECF SUBFAMILY"/>
    <property type="match status" value="1"/>
</dbReference>
<gene>
    <name evidence="7" type="ORF">FCN74_03980</name>
</gene>
<evidence type="ECO:0000256" key="1">
    <source>
        <dbReference type="ARBA" id="ARBA00010641"/>
    </source>
</evidence>
<accession>A0A4V6ALL8</accession>
<evidence type="ECO:0000256" key="3">
    <source>
        <dbReference type="ARBA" id="ARBA00023082"/>
    </source>
</evidence>
<keyword evidence="8" id="KW-1185">Reference proteome</keyword>
<evidence type="ECO:0000259" key="6">
    <source>
        <dbReference type="Pfam" id="PF08281"/>
    </source>
</evidence>
<sequence>MTKDKLLNKNCCDQSIFSKLHDKHAKDLHDFIYYKFGEQFNPKDKVQQAFLKLWENCKKITPDKAKSYLFSVANNTTLNVIKHEKVILKYESNTKSNNSDHQDPQFLLEEKEYMDKYQNALSKLTEEKRAAFLLNRVEGKKHKEIAKILGISRKAVEKRIYTALKQLRKEIHEI</sequence>
<dbReference type="Gene3D" id="1.10.1740.10">
    <property type="match status" value="1"/>
</dbReference>
<evidence type="ECO:0000256" key="4">
    <source>
        <dbReference type="ARBA" id="ARBA00023163"/>
    </source>
</evidence>
<protein>
    <submittedName>
        <fullName evidence="7">Sigma-70 family RNA polymerase sigma factor</fullName>
    </submittedName>
</protein>
<evidence type="ECO:0000259" key="5">
    <source>
        <dbReference type="Pfam" id="PF04542"/>
    </source>
</evidence>
<dbReference type="Pfam" id="PF08281">
    <property type="entry name" value="Sigma70_r4_2"/>
    <property type="match status" value="1"/>
</dbReference>
<dbReference type="EMBL" id="SWMU01000001">
    <property type="protein sequence ID" value="TKS57585.1"/>
    <property type="molecule type" value="Genomic_DNA"/>
</dbReference>
<dbReference type="GO" id="GO:0003677">
    <property type="term" value="F:DNA binding"/>
    <property type="evidence" value="ECO:0007669"/>
    <property type="project" value="InterPro"/>
</dbReference>
<organism evidence="7 8">
    <name type="scientific">Mesohalobacter halotolerans</name>
    <dbReference type="NCBI Taxonomy" id="1883405"/>
    <lineage>
        <taxon>Bacteria</taxon>
        <taxon>Pseudomonadati</taxon>
        <taxon>Bacteroidota</taxon>
        <taxon>Flavobacteriia</taxon>
        <taxon>Flavobacteriales</taxon>
        <taxon>Flavobacteriaceae</taxon>
        <taxon>Mesohalobacter</taxon>
    </lineage>
</organism>
<dbReference type="InterPro" id="IPR007627">
    <property type="entry name" value="RNA_pol_sigma70_r2"/>
</dbReference>
<dbReference type="Proteomes" id="UP000306552">
    <property type="component" value="Unassembled WGS sequence"/>
</dbReference>
<dbReference type="InterPro" id="IPR039425">
    <property type="entry name" value="RNA_pol_sigma-70-like"/>
</dbReference>
<evidence type="ECO:0000313" key="7">
    <source>
        <dbReference type="EMBL" id="TKS57585.1"/>
    </source>
</evidence>
<dbReference type="RefSeq" id="WP_138931285.1">
    <property type="nucleotide sequence ID" value="NZ_SWMU01000001.1"/>
</dbReference>
<keyword evidence="2" id="KW-0805">Transcription regulation</keyword>
<feature type="domain" description="RNA polymerase sigma factor 70 region 4 type 2" evidence="6">
    <location>
        <begin position="116"/>
        <end position="167"/>
    </location>
</feature>
<comment type="caution">
    <text evidence="7">The sequence shown here is derived from an EMBL/GenBank/DDBJ whole genome shotgun (WGS) entry which is preliminary data.</text>
</comment>
<evidence type="ECO:0000313" key="8">
    <source>
        <dbReference type="Proteomes" id="UP000306552"/>
    </source>
</evidence>
<dbReference type="NCBIfam" id="TIGR02937">
    <property type="entry name" value="sigma70-ECF"/>
    <property type="match status" value="1"/>
</dbReference>
<dbReference type="OrthoDB" id="659855at2"/>
<keyword evidence="3" id="KW-0731">Sigma factor</keyword>